<dbReference type="PANTHER" id="PTHR45662">
    <property type="entry name" value="PHOSPHATIDYLINOSITIDE PHOSPHATASE SAC1"/>
    <property type="match status" value="1"/>
</dbReference>
<dbReference type="RefSeq" id="XP_022457098.1">
    <property type="nucleotide sequence ID" value="XM_022605650.1"/>
</dbReference>
<evidence type="ECO:0000313" key="4">
    <source>
        <dbReference type="Proteomes" id="UP000019384"/>
    </source>
</evidence>
<gene>
    <name evidence="3" type="ORF">KUCA_T00001051001</name>
</gene>
<accession>W6MGA9</accession>
<organism evidence="3 4">
    <name type="scientific">Kuraishia capsulata CBS 1993</name>
    <dbReference type="NCBI Taxonomy" id="1382522"/>
    <lineage>
        <taxon>Eukaryota</taxon>
        <taxon>Fungi</taxon>
        <taxon>Dikarya</taxon>
        <taxon>Ascomycota</taxon>
        <taxon>Saccharomycotina</taxon>
        <taxon>Pichiomycetes</taxon>
        <taxon>Pichiales</taxon>
        <taxon>Pichiaceae</taxon>
        <taxon>Kuraishia</taxon>
    </lineage>
</organism>
<evidence type="ECO:0000313" key="3">
    <source>
        <dbReference type="EMBL" id="CDK25084.1"/>
    </source>
</evidence>
<dbReference type="Pfam" id="PF02383">
    <property type="entry name" value="Syja_N"/>
    <property type="match status" value="1"/>
</dbReference>
<feature type="domain" description="SAC" evidence="2">
    <location>
        <begin position="236"/>
        <end position="603"/>
    </location>
</feature>
<name>W6MGA9_9ASCO</name>
<sequence>MPPVCVEVYEEGLALAPSGNEGPKALFKFQRARSTLEIDWCYTPRSSPAISLEFGCLVGYVDLTIGHLVFVSEYDDAVSLPRFHFKCNRVRDVVMVPLVKSSCLETLQRYAKIGAGTEDCDEETNETDNVSLKDENQEPEVAHNQPGMIFTPTGILADSFKSKPQLSLNSQRILLEEFEYIDTGAVAKPNPMLDNLIYNKTFEHARSVKNLQRNAGDFKHGYRIPPALIRKFKRHFRRFFRNGGFYFSGDVNLTQNFSVVAAAKGTSYMVVPSCHESMKDLKEDSGAFFWNRSMLAPILESCPDTYPHVLCTLLIQGFVGTFDCTLKKSSPRRSSLLAGKRNEDSQTIPAYIVLVSRRSTDRAGVRYMRRGVDDAGKVANFVETDQCIFVDGPQETFYGRYTIIRGSIPLFFKQDPSKLQPAPIVQRSRDQNRDKLQMHFNHLLGHYGDFSCISLIEKGNRELGLGKTFQDLAAETDFPLAWFDFHEVCKGMHFENVELLMKEEVENSYPPGSVSMKLDQYGWYAMRLGRNLKEESHQKGVMRVNCIDCLDRTNIVSKFLCQKVLGHQLESWGVVIRNNKDFQSAYSNLWANNGDAISTQYASTNALKGDFTRAQKRHYTGVLNDAILTLSRYYYGYFSDFFRQIMIDFLLGGVGEEVFEQYESSLNNLDPNSAHETMITQKVIMDNTVSFLFRDSTEMLIGSWWVDSPFKVNTLRKAEMVGSMLLLTDRYVYLVVFAEADSVLRVYKIATEFVEKIQYGHYFLSSHTPLAKNPQKNVGIQLSFRKHEYRTLKLAKDVHFDRENLRMRQRADGAVLATSLSAEDFSILGIFQSQDSADSQVCGLHESRDQPSTLAIRFQQHTTHTEVRRTVSLLSRMCYGSSLVQSDLVTLEEAKSDTPFWKVLDHQLKKFIWA</sequence>
<dbReference type="PANTHER" id="PTHR45662:SF7">
    <property type="entry name" value="SACI DOMAIN PROTEIN (AFU_ORTHOLOGUE AFUA_1G15890)"/>
    <property type="match status" value="1"/>
</dbReference>
<dbReference type="EMBL" id="HG793125">
    <property type="protein sequence ID" value="CDK25084.1"/>
    <property type="molecule type" value="Genomic_DNA"/>
</dbReference>
<feature type="region of interest" description="Disordered" evidence="1">
    <location>
        <begin position="118"/>
        <end position="138"/>
    </location>
</feature>
<dbReference type="HOGENOM" id="CLU_326029_0_0_1"/>
<proteinExistence type="predicted"/>
<evidence type="ECO:0000259" key="2">
    <source>
        <dbReference type="PROSITE" id="PS50275"/>
    </source>
</evidence>
<dbReference type="AlphaFoldDB" id="W6MGA9"/>
<dbReference type="InterPro" id="IPR022158">
    <property type="entry name" value="Inositol_phosphatase"/>
</dbReference>
<dbReference type="Proteomes" id="UP000019384">
    <property type="component" value="Unassembled WGS sequence"/>
</dbReference>
<dbReference type="InterPro" id="IPR002013">
    <property type="entry name" value="SAC_dom"/>
</dbReference>
<dbReference type="Pfam" id="PF12456">
    <property type="entry name" value="hSac2"/>
    <property type="match status" value="1"/>
</dbReference>
<dbReference type="GeneID" id="34518486"/>
<protein>
    <recommendedName>
        <fullName evidence="2">SAC domain-containing protein</fullName>
    </recommendedName>
</protein>
<evidence type="ECO:0000256" key="1">
    <source>
        <dbReference type="SAM" id="MobiDB-lite"/>
    </source>
</evidence>
<dbReference type="GO" id="GO:0043812">
    <property type="term" value="F:phosphatidylinositol-4-phosphate phosphatase activity"/>
    <property type="evidence" value="ECO:0007669"/>
    <property type="project" value="TreeGrafter"/>
</dbReference>
<keyword evidence="4" id="KW-1185">Reference proteome</keyword>
<reference evidence="3" key="1">
    <citation type="submission" date="2013-12" db="EMBL/GenBank/DDBJ databases">
        <authorList>
            <person name="Genoscope - CEA"/>
        </authorList>
    </citation>
    <scope>NUCLEOTIDE SEQUENCE</scope>
    <source>
        <strain evidence="3">CBS 1993</strain>
    </source>
</reference>
<dbReference type="GO" id="GO:0034593">
    <property type="term" value="F:phosphatidylinositol bisphosphate phosphatase activity"/>
    <property type="evidence" value="ECO:0007669"/>
    <property type="project" value="UniProtKB-ARBA"/>
</dbReference>
<dbReference type="PROSITE" id="PS50275">
    <property type="entry name" value="SAC"/>
    <property type="match status" value="1"/>
</dbReference>
<dbReference type="OrthoDB" id="405996at2759"/>
<dbReference type="GO" id="GO:0046856">
    <property type="term" value="P:phosphatidylinositol dephosphorylation"/>
    <property type="evidence" value="ECO:0007669"/>
    <property type="project" value="TreeGrafter"/>
</dbReference>
<dbReference type="GO" id="GO:0005783">
    <property type="term" value="C:endoplasmic reticulum"/>
    <property type="evidence" value="ECO:0007669"/>
    <property type="project" value="TreeGrafter"/>
</dbReference>
<dbReference type="STRING" id="1382522.W6MGA9"/>
<reference evidence="3" key="2">
    <citation type="submission" date="2014-02" db="EMBL/GenBank/DDBJ databases">
        <title>Complete DNA sequence of /Kuraishia capsulata/ illustrates novel genomic features among budding yeasts (/Saccharomycotina/).</title>
        <authorList>
            <person name="Morales L."/>
            <person name="Noel B."/>
            <person name="Porcel B."/>
            <person name="Marcet-Houben M."/>
            <person name="Hullo M-F."/>
            <person name="Sacerdot C."/>
            <person name="Tekaia F."/>
            <person name="Leh-Louis V."/>
            <person name="Despons L."/>
            <person name="Khanna V."/>
            <person name="Aury J-M."/>
            <person name="Barbe V."/>
            <person name="Couloux A."/>
            <person name="Labadie K."/>
            <person name="Pelletier E."/>
            <person name="Souciet J-L."/>
            <person name="Boekhout T."/>
            <person name="Gabaldon T."/>
            <person name="Wincker P."/>
            <person name="Dujon B."/>
        </authorList>
    </citation>
    <scope>NUCLEOTIDE SEQUENCE</scope>
    <source>
        <strain evidence="3">CBS 1993</strain>
    </source>
</reference>